<sequence length="161" mass="16926">MAESRVFRKAEGITIEGIGRSVQNFLRSSKGLVVQGGKAGEGYVVQAKEDDSWKKVAGMSSAIEVQISDTGSGILVNIGNGQWSDKVGAGVLGWFVFAPLAVTAIVGSVQQKKLPGEIFDHIERYVASGGNDLYLGTDFVNASNGNIICPHCKNEVPAGNA</sequence>
<comment type="caution">
    <text evidence="2">The sequence shown here is derived from an EMBL/GenBank/DDBJ whole genome shotgun (WGS) entry which is preliminary data.</text>
</comment>
<keyword evidence="1" id="KW-1133">Transmembrane helix</keyword>
<proteinExistence type="predicted"/>
<dbReference type="AlphaFoldDB" id="A0AAW6D1W2"/>
<accession>A0AAW6D1W2</accession>
<protein>
    <submittedName>
        <fullName evidence="2">Uncharacterized protein</fullName>
    </submittedName>
</protein>
<gene>
    <name evidence="2" type="ORF">PNE09_02180</name>
</gene>
<name>A0AAW6D1W2_9FIRM</name>
<keyword evidence="1" id="KW-0812">Transmembrane</keyword>
<evidence type="ECO:0000313" key="2">
    <source>
        <dbReference type="EMBL" id="MDB8002868.1"/>
    </source>
</evidence>
<keyword evidence="1" id="KW-0472">Membrane</keyword>
<evidence type="ECO:0000256" key="1">
    <source>
        <dbReference type="SAM" id="Phobius"/>
    </source>
</evidence>
<dbReference type="EMBL" id="JAQLXW010000002">
    <property type="protein sequence ID" value="MDB8002868.1"/>
    <property type="molecule type" value="Genomic_DNA"/>
</dbReference>
<reference evidence="2" key="1">
    <citation type="submission" date="2023-01" db="EMBL/GenBank/DDBJ databases">
        <title>Human gut microbiome strain richness.</title>
        <authorList>
            <person name="Chen-Liaw A."/>
        </authorList>
    </citation>
    <scope>NUCLEOTIDE SEQUENCE</scope>
    <source>
        <strain evidence="2">1001283st1_G1_1001283B150217_161031</strain>
    </source>
</reference>
<feature type="transmembrane region" description="Helical" evidence="1">
    <location>
        <begin position="91"/>
        <end position="109"/>
    </location>
</feature>
<dbReference type="Proteomes" id="UP001210809">
    <property type="component" value="Unassembled WGS sequence"/>
</dbReference>
<evidence type="ECO:0000313" key="3">
    <source>
        <dbReference type="Proteomes" id="UP001210809"/>
    </source>
</evidence>
<organism evidence="2 3">
    <name type="scientific">[Eubacterium] siraeum</name>
    <dbReference type="NCBI Taxonomy" id="39492"/>
    <lineage>
        <taxon>Bacteria</taxon>
        <taxon>Bacillati</taxon>
        <taxon>Bacillota</taxon>
        <taxon>Clostridia</taxon>
        <taxon>Eubacteriales</taxon>
        <taxon>Oscillospiraceae</taxon>
        <taxon>Oscillospiraceae incertae sedis</taxon>
    </lineage>
</organism>